<dbReference type="EMBL" id="MIGC01002630">
    <property type="protein sequence ID" value="PHJ20727.1"/>
    <property type="molecule type" value="Genomic_DNA"/>
</dbReference>
<gene>
    <name evidence="2" type="ORF">CSUI_005428</name>
</gene>
<dbReference type="OrthoDB" id="333360at2759"/>
<accession>A0A2C6KTS1</accession>
<name>A0A2C6KTS1_9APIC</name>
<evidence type="ECO:0000313" key="2">
    <source>
        <dbReference type="EMBL" id="PHJ20727.1"/>
    </source>
</evidence>
<dbReference type="GeneID" id="94428815"/>
<reference evidence="2 3" key="1">
    <citation type="journal article" date="2017" name="Int. J. Parasitol.">
        <title>The genome of the protozoan parasite Cystoisospora suis and a reverse vaccinology approach to identify vaccine candidates.</title>
        <authorList>
            <person name="Palmieri N."/>
            <person name="Shrestha A."/>
            <person name="Ruttkowski B."/>
            <person name="Beck T."/>
            <person name="Vogl C."/>
            <person name="Tomley F."/>
            <person name="Blake D.P."/>
            <person name="Joachim A."/>
        </authorList>
    </citation>
    <scope>NUCLEOTIDE SEQUENCE [LARGE SCALE GENOMIC DNA]</scope>
    <source>
        <strain evidence="2 3">Wien I</strain>
    </source>
</reference>
<protein>
    <submittedName>
        <fullName evidence="2">Uncharacterized protein</fullName>
    </submittedName>
</protein>
<evidence type="ECO:0000256" key="1">
    <source>
        <dbReference type="SAM" id="MobiDB-lite"/>
    </source>
</evidence>
<feature type="region of interest" description="Disordered" evidence="1">
    <location>
        <begin position="580"/>
        <end position="618"/>
    </location>
</feature>
<sequence length="802" mass="89576">MRLLSRDLVFLLPLLHFFLLFSYSWFLDLLALSACLRQDPLVVLTPNTSNAVIRPRPQKAGEKVLLSPHAPPCPSRSFHVPLPLFYARGFRGLAAFQGRSHSFRTEKTWRASVPPLLVQQLDSSDLFGALLLCSLHRGNFRSRTRPCIVAAGRGGNRVKHRHRASEEKNTTALPAFPFLSVFAVLVSVLASPSHQKSRFNRNGTEGGRRSEKEQRSFSTVFPFSVFSWSPLSLRSLQNEEPSAAFRKPGGTVERRAHLFHGHPHENITSAMQPRAFLRSGRLPETKNIEERTIMYQDKPVGAKSRHRRRFARLSTNGVGKRRSHRWELSCFAVSHCRQNERALMEKHLRGCQPCLSQGLRADSGECVPWRDRSVRKQPRRRGAKLYCFVGLDLVKIFGRLTDISTVGSVVASPVASPALAAREILAVYEHLAPKLSKKRKDSESVEFPAAGKEGSHSGSRRRNRFSPGFEQNSSVASHDIGESTAAFNVNVRQTEGGAESASPPLGRKNDEPSSQIEPGAIPGWDWEAWLASEQMKWLSSTQESMLVQKTGALKRRGTLNRGRASCAPRKKWELLFLPKLQQGRRTDREEGMNDGEESEGPSRKNLNSLKSTKPGPALDRKEFEEKLMTMKFAWPLQPNAGAALCPTIQYMPAAYSVFLEVARGLDDPRNGGEEDFSGISSSPDGSSDGLHRKSRARRKSVYERVGTALQNSPIAADAIDCVWRALTRVIHGPYGEVLPLGVPLPHPDLYILSPSNPSRRLCRGDMLRCIWEWAPADGLVDWESFLFFLDQVPADGAERLLN</sequence>
<dbReference type="VEuPathDB" id="ToxoDB:CSUI_005428"/>
<comment type="caution">
    <text evidence="2">The sequence shown here is derived from an EMBL/GenBank/DDBJ whole genome shotgun (WGS) entry which is preliminary data.</text>
</comment>
<feature type="region of interest" description="Disordered" evidence="1">
    <location>
        <begin position="439"/>
        <end position="477"/>
    </location>
</feature>
<feature type="region of interest" description="Disordered" evidence="1">
    <location>
        <begin position="494"/>
        <end position="521"/>
    </location>
</feature>
<feature type="region of interest" description="Disordered" evidence="1">
    <location>
        <begin position="669"/>
        <end position="696"/>
    </location>
</feature>
<dbReference type="RefSeq" id="XP_067922413.1">
    <property type="nucleotide sequence ID" value="XM_068065604.1"/>
</dbReference>
<keyword evidence="3" id="KW-1185">Reference proteome</keyword>
<dbReference type="Proteomes" id="UP000221165">
    <property type="component" value="Unassembled WGS sequence"/>
</dbReference>
<feature type="region of interest" description="Disordered" evidence="1">
    <location>
        <begin position="195"/>
        <end position="214"/>
    </location>
</feature>
<proteinExistence type="predicted"/>
<dbReference type="AlphaFoldDB" id="A0A2C6KTS1"/>
<feature type="compositionally biased region" description="Low complexity" evidence="1">
    <location>
        <begin position="677"/>
        <end position="688"/>
    </location>
</feature>
<organism evidence="2 3">
    <name type="scientific">Cystoisospora suis</name>
    <dbReference type="NCBI Taxonomy" id="483139"/>
    <lineage>
        <taxon>Eukaryota</taxon>
        <taxon>Sar</taxon>
        <taxon>Alveolata</taxon>
        <taxon>Apicomplexa</taxon>
        <taxon>Conoidasida</taxon>
        <taxon>Coccidia</taxon>
        <taxon>Eucoccidiorida</taxon>
        <taxon>Eimeriorina</taxon>
        <taxon>Sarcocystidae</taxon>
        <taxon>Cystoisospora</taxon>
    </lineage>
</organism>
<evidence type="ECO:0000313" key="3">
    <source>
        <dbReference type="Proteomes" id="UP000221165"/>
    </source>
</evidence>